<reference evidence="12 13" key="1">
    <citation type="journal article" date="2016" name="Nat. Commun.">
        <title>Ectomycorrhizal ecology is imprinted in the genome of the dominant symbiotic fungus Cenococcum geophilum.</title>
        <authorList>
            <consortium name="DOE Joint Genome Institute"/>
            <person name="Peter M."/>
            <person name="Kohler A."/>
            <person name="Ohm R.A."/>
            <person name="Kuo A."/>
            <person name="Krutzmann J."/>
            <person name="Morin E."/>
            <person name="Arend M."/>
            <person name="Barry K.W."/>
            <person name="Binder M."/>
            <person name="Choi C."/>
            <person name="Clum A."/>
            <person name="Copeland A."/>
            <person name="Grisel N."/>
            <person name="Haridas S."/>
            <person name="Kipfer T."/>
            <person name="LaButti K."/>
            <person name="Lindquist E."/>
            <person name="Lipzen A."/>
            <person name="Maire R."/>
            <person name="Meier B."/>
            <person name="Mihaltcheva S."/>
            <person name="Molinier V."/>
            <person name="Murat C."/>
            <person name="Poggeler S."/>
            <person name="Quandt C.A."/>
            <person name="Sperisen C."/>
            <person name="Tritt A."/>
            <person name="Tisserant E."/>
            <person name="Crous P.W."/>
            <person name="Henrissat B."/>
            <person name="Nehls U."/>
            <person name="Egli S."/>
            <person name="Spatafora J.W."/>
            <person name="Grigoriev I.V."/>
            <person name="Martin F.M."/>
        </authorList>
    </citation>
    <scope>NUCLEOTIDE SEQUENCE [LARGE SCALE GENOMIC DNA]</scope>
    <source>
        <strain evidence="12 13">CBS 459.81</strain>
    </source>
</reference>
<evidence type="ECO:0000256" key="3">
    <source>
        <dbReference type="ARBA" id="ARBA00010345"/>
    </source>
</evidence>
<keyword evidence="9 11" id="KW-0472">Membrane</keyword>
<evidence type="ECO:0000256" key="11">
    <source>
        <dbReference type="RuleBase" id="RU366056"/>
    </source>
</evidence>
<dbReference type="PANTHER" id="PTHR28533">
    <property type="entry name" value="PROTEIN PBN1"/>
    <property type="match status" value="1"/>
</dbReference>
<dbReference type="SMART" id="SM00780">
    <property type="entry name" value="PIG-X"/>
    <property type="match status" value="1"/>
</dbReference>
<name>A0A8E2EKH1_9PEZI</name>
<dbReference type="OrthoDB" id="5546453at2759"/>
<evidence type="ECO:0000313" key="12">
    <source>
        <dbReference type="EMBL" id="OCK85481.1"/>
    </source>
</evidence>
<dbReference type="GO" id="GO:0000030">
    <property type="term" value="F:mannosyltransferase activity"/>
    <property type="evidence" value="ECO:0007669"/>
    <property type="project" value="TreeGrafter"/>
</dbReference>
<keyword evidence="5 11" id="KW-0337">GPI-anchor biosynthesis</keyword>
<evidence type="ECO:0000256" key="7">
    <source>
        <dbReference type="ARBA" id="ARBA00022824"/>
    </source>
</evidence>
<keyword evidence="13" id="KW-1185">Reference proteome</keyword>
<dbReference type="GO" id="GO:0005789">
    <property type="term" value="C:endoplasmic reticulum membrane"/>
    <property type="evidence" value="ECO:0007669"/>
    <property type="project" value="UniProtKB-SubCell"/>
</dbReference>
<keyword evidence="10" id="KW-0325">Glycoprotein</keyword>
<evidence type="ECO:0000256" key="4">
    <source>
        <dbReference type="ARBA" id="ARBA00020410"/>
    </source>
</evidence>
<accession>A0A8E2EKH1</accession>
<evidence type="ECO:0000256" key="8">
    <source>
        <dbReference type="ARBA" id="ARBA00022989"/>
    </source>
</evidence>
<keyword evidence="7 11" id="KW-0256">Endoplasmic reticulum</keyword>
<comment type="function">
    <text evidence="11">Required for proper folding and/or the stability of a subset of proteins in the endoplasmic reticulum. Component of glycosylphosphatidylinositol-mannosyltransferase 1 which transfers the first of the 4 mannoses in the GPI-anchor precursors during GPI-anchor biosynthesis. Probably acts by stabilizing the mannosyltransferase GPI14.</text>
</comment>
<dbReference type="EMBL" id="KV744818">
    <property type="protein sequence ID" value="OCK85481.1"/>
    <property type="molecule type" value="Genomic_DNA"/>
</dbReference>
<evidence type="ECO:0000313" key="13">
    <source>
        <dbReference type="Proteomes" id="UP000250266"/>
    </source>
</evidence>
<dbReference type="AlphaFoldDB" id="A0A8E2EKH1"/>
<organism evidence="12 13">
    <name type="scientific">Lepidopterella palustris CBS 459.81</name>
    <dbReference type="NCBI Taxonomy" id="1314670"/>
    <lineage>
        <taxon>Eukaryota</taxon>
        <taxon>Fungi</taxon>
        <taxon>Dikarya</taxon>
        <taxon>Ascomycota</taxon>
        <taxon>Pezizomycotina</taxon>
        <taxon>Dothideomycetes</taxon>
        <taxon>Pleosporomycetidae</taxon>
        <taxon>Mytilinidiales</taxon>
        <taxon>Argynnaceae</taxon>
        <taxon>Lepidopterella</taxon>
    </lineage>
</organism>
<evidence type="ECO:0000256" key="2">
    <source>
        <dbReference type="ARBA" id="ARBA00004687"/>
    </source>
</evidence>
<evidence type="ECO:0000256" key="1">
    <source>
        <dbReference type="ARBA" id="ARBA00004643"/>
    </source>
</evidence>
<dbReference type="GO" id="GO:0006506">
    <property type="term" value="P:GPI anchor biosynthetic process"/>
    <property type="evidence" value="ECO:0007669"/>
    <property type="project" value="UniProtKB-UniPathway"/>
</dbReference>
<keyword evidence="8 11" id="KW-1133">Transmembrane helix</keyword>
<feature type="transmembrane region" description="Helical" evidence="11">
    <location>
        <begin position="490"/>
        <end position="515"/>
    </location>
</feature>
<comment type="similarity">
    <text evidence="3 11">Belongs to the PIGX family.</text>
</comment>
<dbReference type="InterPro" id="IPR042322">
    <property type="entry name" value="Pbn1"/>
</dbReference>
<evidence type="ECO:0000256" key="9">
    <source>
        <dbReference type="ARBA" id="ARBA00023136"/>
    </source>
</evidence>
<evidence type="ECO:0000256" key="6">
    <source>
        <dbReference type="ARBA" id="ARBA00022692"/>
    </source>
</evidence>
<dbReference type="PANTHER" id="PTHR28533:SF1">
    <property type="entry name" value="PROTEIN PBN1"/>
    <property type="match status" value="1"/>
</dbReference>
<dbReference type="InterPro" id="IPR013233">
    <property type="entry name" value="PIG-X/PBN1"/>
</dbReference>
<sequence length="531" mass="58802">MRQRITYLIHNPDEFDPSQLHVKDDSFTLESVNAAKEHRLTFSLSELPQELYRVLRQCHELHIRWVTETPYASIPPFVSRLSPGLHAFFTSHKGNEADLLCPLLKKVFGDDLKCESPKDTFIGIPTLSERFSMSSASQYYQILPSLKNLITYIQQKICTSSDTTCHSAAASLLSAAYLDIDYDTISHALVLNAFWACSPTGNTWTETILLRQRAETIEVGVLGSERAVDEEDLAFSGFLTVIGEDSKPKPTRFSFPSRHHPLPFPSQPHPLTYTAYFTHPTGLHPTLHLTFPSSHLTSPDESCALHTYLILPSTLFMDKYQLSDPLLLSSLNLASLRSISGATDLEAPDWVVSQWGSAALLELAVPSSAPPANLHIHNRHGHGSGGNQNHTISIPLHLRYLPPSHSTSTPGLTTTSLPWPAVFWACRAEEAGAPMSVNPFDRVNLGYEGLFGPKTMFYHVPPSPGRGEGRLVEEVQVPVLDMNRAGGVEWGTVVVVLAGVGWVVWKLVEVVFVGWRGMRDGKRKGEGKKVQ</sequence>
<proteinExistence type="inferred from homology"/>
<dbReference type="GO" id="GO:1990529">
    <property type="term" value="C:glycosylphosphatidylinositol-mannosyltransferase I complex"/>
    <property type="evidence" value="ECO:0007669"/>
    <property type="project" value="TreeGrafter"/>
</dbReference>
<gene>
    <name evidence="12" type="ORF">K432DRAFT_343060</name>
</gene>
<protein>
    <recommendedName>
        <fullName evidence="4 11">Protein PBN1</fullName>
    </recommendedName>
</protein>
<comment type="subcellular location">
    <subcellularLocation>
        <location evidence="11">Endoplasmic reticulum membrane</location>
        <topology evidence="11">Single-pass membrane protein</topology>
    </subcellularLocation>
    <subcellularLocation>
        <location evidence="1">Endoplasmic reticulum membrane</location>
        <topology evidence="1">Single-pass type III membrane protein</topology>
    </subcellularLocation>
</comment>
<keyword evidence="6 11" id="KW-0812">Transmembrane</keyword>
<dbReference type="Proteomes" id="UP000250266">
    <property type="component" value="Unassembled WGS sequence"/>
</dbReference>
<comment type="pathway">
    <text evidence="2 11">Glycolipid biosynthesis; glycosylphosphatidylinositol-anchor biosynthesis.</text>
</comment>
<evidence type="ECO:0000256" key="5">
    <source>
        <dbReference type="ARBA" id="ARBA00022502"/>
    </source>
</evidence>
<evidence type="ECO:0000256" key="10">
    <source>
        <dbReference type="ARBA" id="ARBA00023180"/>
    </source>
</evidence>
<dbReference type="UniPathway" id="UPA00196"/>
<dbReference type="Pfam" id="PF08320">
    <property type="entry name" value="PIG-X"/>
    <property type="match status" value="1"/>
</dbReference>